<dbReference type="Gene3D" id="3.40.50.1580">
    <property type="entry name" value="Nucleoside phosphorylase domain"/>
    <property type="match status" value="1"/>
</dbReference>
<dbReference type="GO" id="GO:0003824">
    <property type="term" value="F:catalytic activity"/>
    <property type="evidence" value="ECO:0007669"/>
    <property type="project" value="InterPro"/>
</dbReference>
<dbReference type="InterPro" id="IPR000845">
    <property type="entry name" value="Nucleoside_phosphorylase_d"/>
</dbReference>
<reference evidence="2" key="1">
    <citation type="journal article" date="2020" name="mSystems">
        <title>Genome- and Community-Level Interaction Insights into Carbon Utilization and Element Cycling Functions of Hydrothermarchaeota in Hydrothermal Sediment.</title>
        <authorList>
            <person name="Zhou Z."/>
            <person name="Liu Y."/>
            <person name="Xu W."/>
            <person name="Pan J."/>
            <person name="Luo Z.H."/>
            <person name="Li M."/>
        </authorList>
    </citation>
    <scope>NUCLEOTIDE SEQUENCE [LARGE SCALE GENOMIC DNA]</scope>
    <source>
        <strain evidence="2">SpSt-794</strain>
    </source>
</reference>
<protein>
    <recommendedName>
        <fullName evidence="1">Nucleoside phosphorylase domain-containing protein</fullName>
    </recommendedName>
</protein>
<comment type="caution">
    <text evidence="2">The sequence shown here is derived from an EMBL/GenBank/DDBJ whole genome shotgun (WGS) entry which is preliminary data.</text>
</comment>
<dbReference type="AlphaFoldDB" id="A0A7C4YEU9"/>
<accession>A0A7C4YEU9</accession>
<gene>
    <name evidence="2" type="ORF">ENV82_02685</name>
</gene>
<proteinExistence type="predicted"/>
<dbReference type="SUPFAM" id="SSF53167">
    <property type="entry name" value="Purine and uridine phosphorylases"/>
    <property type="match status" value="1"/>
</dbReference>
<name>A0A7C4YEU9_9BACT</name>
<evidence type="ECO:0000259" key="1">
    <source>
        <dbReference type="Pfam" id="PF01048"/>
    </source>
</evidence>
<dbReference type="InterPro" id="IPR035994">
    <property type="entry name" value="Nucleoside_phosphorylase_sf"/>
</dbReference>
<dbReference type="EMBL" id="DTHV01000086">
    <property type="protein sequence ID" value="HGW60323.1"/>
    <property type="molecule type" value="Genomic_DNA"/>
</dbReference>
<organism evidence="2">
    <name type="scientific">Caldisericum exile</name>
    <dbReference type="NCBI Taxonomy" id="693075"/>
    <lineage>
        <taxon>Bacteria</taxon>
        <taxon>Pseudomonadati</taxon>
        <taxon>Caldisericota/Cryosericota group</taxon>
        <taxon>Caldisericota</taxon>
        <taxon>Caldisericia</taxon>
        <taxon>Caldisericales</taxon>
        <taxon>Caldisericaceae</taxon>
        <taxon>Caldisericum</taxon>
    </lineage>
</organism>
<dbReference type="GO" id="GO:0009116">
    <property type="term" value="P:nucleoside metabolic process"/>
    <property type="evidence" value="ECO:0007669"/>
    <property type="project" value="InterPro"/>
</dbReference>
<evidence type="ECO:0000313" key="2">
    <source>
        <dbReference type="EMBL" id="HGW60323.1"/>
    </source>
</evidence>
<sequence>MLKVNDYNEREVLSPKEFFNAAGISGLTKEVSHIKKYILTFKYMKAFLSRCEFHNMRQIQWYNNLNLFNLNGEDIGLLVSPTGAPAITTSLEELIAFGGKYFILVGGVGVLDEKIKRGDVIIPLSAIRDEGVSYHYIP</sequence>
<feature type="domain" description="Nucleoside phosphorylase" evidence="1">
    <location>
        <begin position="68"/>
        <end position="134"/>
    </location>
</feature>
<dbReference type="Pfam" id="PF01048">
    <property type="entry name" value="PNP_UDP_1"/>
    <property type="match status" value="1"/>
</dbReference>